<evidence type="ECO:0000256" key="1">
    <source>
        <dbReference type="SAM" id="MobiDB-lite"/>
    </source>
</evidence>
<feature type="region of interest" description="Disordered" evidence="1">
    <location>
        <begin position="198"/>
        <end position="239"/>
    </location>
</feature>
<protein>
    <submittedName>
        <fullName evidence="2">Uncharacterized protein</fullName>
    </submittedName>
</protein>
<evidence type="ECO:0000313" key="2">
    <source>
        <dbReference type="EMBL" id="CAD8589204.1"/>
    </source>
</evidence>
<name>A0A7S0PPN8_MICPS</name>
<organism evidence="2">
    <name type="scientific">Micromonas pusilla</name>
    <name type="common">Picoplanktonic green alga</name>
    <name type="synonym">Chromulina pusilla</name>
    <dbReference type="NCBI Taxonomy" id="38833"/>
    <lineage>
        <taxon>Eukaryota</taxon>
        <taxon>Viridiplantae</taxon>
        <taxon>Chlorophyta</taxon>
        <taxon>Mamiellophyceae</taxon>
        <taxon>Mamiellales</taxon>
        <taxon>Mamiellaceae</taxon>
        <taxon>Micromonas</taxon>
    </lineage>
</organism>
<proteinExistence type="predicted"/>
<gene>
    <name evidence="2" type="ORF">MSP1404_LOCUS6846</name>
</gene>
<reference evidence="2" key="1">
    <citation type="submission" date="2021-01" db="EMBL/GenBank/DDBJ databases">
        <authorList>
            <person name="Corre E."/>
            <person name="Pelletier E."/>
            <person name="Niang G."/>
            <person name="Scheremetjew M."/>
            <person name="Finn R."/>
            <person name="Kale V."/>
            <person name="Holt S."/>
            <person name="Cochrane G."/>
            <person name="Meng A."/>
            <person name="Brown T."/>
            <person name="Cohen L."/>
        </authorList>
    </citation>
    <scope>NUCLEOTIDE SEQUENCE</scope>
    <source>
        <strain evidence="2">CCMP494</strain>
    </source>
</reference>
<dbReference type="AlphaFoldDB" id="A0A7S0PPN8"/>
<accession>A0A7S0PPN8</accession>
<dbReference type="EMBL" id="HBEV01008945">
    <property type="protein sequence ID" value="CAD8589204.1"/>
    <property type="molecule type" value="Transcribed_RNA"/>
</dbReference>
<sequence>MPLPCVCINLAASLRAAPASTSRPVNGASQVRAGTMTVRAFRLDELGGSRSRRAATSKRAAKLNRDLIESPSRRVGRTSKDGINGRRQGAGVGDRVIETSAVRDAKSPLLGILDDLGDRVSRPAPPNKSKPDVVDGARFSKKKDGSFAAKTAPPVDTRSVLRDGDILEAIGTRGRSPSCPVGGSLVPSSEKLTLDLLAVPDGRANGARKTPPRRSPGRGKQARDALDLLSGPGRRTGRN</sequence>
<feature type="region of interest" description="Disordered" evidence="1">
    <location>
        <begin position="116"/>
        <end position="157"/>
    </location>
</feature>